<dbReference type="GO" id="GO:0000139">
    <property type="term" value="C:Golgi membrane"/>
    <property type="evidence" value="ECO:0007669"/>
    <property type="project" value="UniProtKB-SubCell"/>
</dbReference>
<evidence type="ECO:0000256" key="1">
    <source>
        <dbReference type="ARBA" id="ARBA00004323"/>
    </source>
</evidence>
<keyword evidence="5" id="KW-0812">Transmembrane</keyword>
<keyword evidence="8" id="KW-0472">Membrane</keyword>
<proteinExistence type="inferred from homology"/>
<keyword evidence="4" id="KW-0808">Transferase</keyword>
<protein>
    <recommendedName>
        <fullName evidence="13">Beta-1,3-galactosyl-O-glycosyl-glycoprotein beta-1,6-N-acetylglucosaminyltransferase 4-like</fullName>
    </recommendedName>
</protein>
<comment type="subcellular location">
    <subcellularLocation>
        <location evidence="1">Golgi apparatus membrane</location>
        <topology evidence="1">Single-pass type II membrane protein</topology>
    </subcellularLocation>
</comment>
<dbReference type="GeneTree" id="ENSGT00940000159721"/>
<comment type="similarity">
    <text evidence="10">Belongs to the glycosyltransferase 14 family.</text>
</comment>
<dbReference type="InterPro" id="IPR003406">
    <property type="entry name" value="Glyco_trans_14"/>
</dbReference>
<dbReference type="AlphaFoldDB" id="A0AAY4EQP1"/>
<accession>A0AAY4EQP1</accession>
<reference evidence="11" key="2">
    <citation type="submission" date="2025-08" db="UniProtKB">
        <authorList>
            <consortium name="Ensembl"/>
        </authorList>
    </citation>
    <scope>IDENTIFICATION</scope>
</reference>
<dbReference type="PANTHER" id="PTHR19297:SF7">
    <property type="entry name" value="BETA-1,3-GALACTOSYL-O-GLYCOSYL-GLYCOPROTEIN BETA-1,6-N-ACETYLGLUCOSAMINYLTRANSFERASE 4"/>
    <property type="match status" value="1"/>
</dbReference>
<evidence type="ECO:0000256" key="2">
    <source>
        <dbReference type="ARBA" id="ARBA00004922"/>
    </source>
</evidence>
<evidence type="ECO:0000256" key="3">
    <source>
        <dbReference type="ARBA" id="ARBA00022676"/>
    </source>
</evidence>
<reference evidence="11 12" key="1">
    <citation type="submission" date="2020-06" db="EMBL/GenBank/DDBJ databases">
        <authorList>
            <consortium name="Wellcome Sanger Institute Data Sharing"/>
        </authorList>
    </citation>
    <scope>NUCLEOTIDE SEQUENCE [LARGE SCALE GENOMIC DNA]</scope>
</reference>
<organism evidence="11 12">
    <name type="scientific">Denticeps clupeoides</name>
    <name type="common">denticle herring</name>
    <dbReference type="NCBI Taxonomy" id="299321"/>
    <lineage>
        <taxon>Eukaryota</taxon>
        <taxon>Metazoa</taxon>
        <taxon>Chordata</taxon>
        <taxon>Craniata</taxon>
        <taxon>Vertebrata</taxon>
        <taxon>Euteleostomi</taxon>
        <taxon>Actinopterygii</taxon>
        <taxon>Neopterygii</taxon>
        <taxon>Teleostei</taxon>
        <taxon>Clupei</taxon>
        <taxon>Clupeiformes</taxon>
        <taxon>Denticipitoidei</taxon>
        <taxon>Denticipitidae</taxon>
        <taxon>Denticeps</taxon>
    </lineage>
</organism>
<dbReference type="Pfam" id="PF02485">
    <property type="entry name" value="Branch"/>
    <property type="match status" value="1"/>
</dbReference>
<evidence type="ECO:0000256" key="8">
    <source>
        <dbReference type="ARBA" id="ARBA00023136"/>
    </source>
</evidence>
<sequence>MKRRFHSPRLMTSILSPLFTLCGIILLCLKVTVDINETYHLTNTHGHSFPVIEEHGINCSAIYDLDPVEIGKSLRARKTSAYDGNDISLINATLDCGLYVESRGYTRVPVSNVERDFPLAYSLVVHKDAPVVERMLRAVYTPNNIYCIHYDLKSSNSFTAAIKGLARCLPNVFIASKLEAVQYAGISRVMADLHCLSDLMQSKVKWKYAINLCGQDFPLRSNFELVMELKGLKGANMMETSRPTKVKEQRYTYKHLLKDEKLQYFFIPRRTNELKSPPPHDIKMYVGSAYFVISREFVKFIQTSSVVKDFLAWSEDTFSPDEHFWATVTRIPGAPGAIPRFNPDVTDLMSKARLVKWHYLEGPVYPPCTGTHVRSVCIYGAAELRWLLNFGSWFANKVDPRVDPVLHECLEMTLRCRTQTLK</sequence>
<keyword evidence="3" id="KW-0328">Glycosyltransferase</keyword>
<evidence type="ECO:0000313" key="12">
    <source>
        <dbReference type="Proteomes" id="UP000694580"/>
    </source>
</evidence>
<comment type="pathway">
    <text evidence="2">Protein modification; protein glycosylation.</text>
</comment>
<dbReference type="GO" id="GO:0008375">
    <property type="term" value="F:acetylglucosaminyltransferase activity"/>
    <property type="evidence" value="ECO:0007669"/>
    <property type="project" value="TreeGrafter"/>
</dbReference>
<evidence type="ECO:0000256" key="7">
    <source>
        <dbReference type="ARBA" id="ARBA00022989"/>
    </source>
</evidence>
<dbReference type="Ensembl" id="ENSDCDT00010070317.1">
    <property type="protein sequence ID" value="ENSDCDP00010059594.1"/>
    <property type="gene ID" value="ENSDCDG00010033297.1"/>
</dbReference>
<evidence type="ECO:0000256" key="5">
    <source>
        <dbReference type="ARBA" id="ARBA00022692"/>
    </source>
</evidence>
<keyword evidence="12" id="KW-1185">Reference proteome</keyword>
<evidence type="ECO:0000256" key="4">
    <source>
        <dbReference type="ARBA" id="ARBA00022679"/>
    </source>
</evidence>
<evidence type="ECO:0000313" key="11">
    <source>
        <dbReference type="Ensembl" id="ENSDCDP00010059594.1"/>
    </source>
</evidence>
<name>A0AAY4EQP1_9TELE</name>
<evidence type="ECO:0000256" key="9">
    <source>
        <dbReference type="ARBA" id="ARBA00023180"/>
    </source>
</evidence>
<dbReference type="PANTHER" id="PTHR19297">
    <property type="entry name" value="GLYCOSYLTRANSFERASE 14 FAMILY MEMBER"/>
    <property type="match status" value="1"/>
</dbReference>
<dbReference type="Proteomes" id="UP000694580">
    <property type="component" value="Chromosome 3"/>
</dbReference>
<evidence type="ECO:0000256" key="10">
    <source>
        <dbReference type="ARBA" id="ARBA00038150"/>
    </source>
</evidence>
<keyword evidence="6" id="KW-0735">Signal-anchor</keyword>
<evidence type="ECO:0008006" key="13">
    <source>
        <dbReference type="Google" id="ProtNLM"/>
    </source>
</evidence>
<evidence type="ECO:0000256" key="6">
    <source>
        <dbReference type="ARBA" id="ARBA00022968"/>
    </source>
</evidence>
<reference evidence="11" key="3">
    <citation type="submission" date="2025-09" db="UniProtKB">
        <authorList>
            <consortium name="Ensembl"/>
        </authorList>
    </citation>
    <scope>IDENTIFICATION</scope>
</reference>
<keyword evidence="9" id="KW-0325">Glycoprotein</keyword>
<keyword evidence="7" id="KW-1133">Transmembrane helix</keyword>